<dbReference type="Proteomes" id="UP000282076">
    <property type="component" value="Unassembled WGS sequence"/>
</dbReference>
<keyword evidence="8" id="KW-1185">Reference proteome</keyword>
<dbReference type="InterPro" id="IPR050446">
    <property type="entry name" value="FAD-oxidoreductase/Apoptosis"/>
</dbReference>
<evidence type="ECO:0000256" key="3">
    <source>
        <dbReference type="ARBA" id="ARBA00022827"/>
    </source>
</evidence>
<accession>A0A494XGU7</accession>
<evidence type="ECO:0000256" key="2">
    <source>
        <dbReference type="ARBA" id="ARBA00022630"/>
    </source>
</evidence>
<dbReference type="AlphaFoldDB" id="A0A494XGU7"/>
<dbReference type="Gene3D" id="3.50.50.60">
    <property type="entry name" value="FAD/NAD(P)-binding domain"/>
    <property type="match status" value="2"/>
</dbReference>
<dbReference type="GO" id="GO:0016651">
    <property type="term" value="F:oxidoreductase activity, acting on NAD(P)H"/>
    <property type="evidence" value="ECO:0007669"/>
    <property type="project" value="TreeGrafter"/>
</dbReference>
<dbReference type="PANTHER" id="PTHR43557">
    <property type="entry name" value="APOPTOSIS-INDUCING FACTOR 1"/>
    <property type="match status" value="1"/>
</dbReference>
<keyword evidence="2" id="KW-0285">Flavoprotein</keyword>
<dbReference type="EMBL" id="RBZM01000009">
    <property type="protein sequence ID" value="RKP48941.1"/>
    <property type="molecule type" value="Genomic_DNA"/>
</dbReference>
<dbReference type="InterPro" id="IPR023753">
    <property type="entry name" value="FAD/NAD-binding_dom"/>
</dbReference>
<evidence type="ECO:0000259" key="6">
    <source>
        <dbReference type="Pfam" id="PF14759"/>
    </source>
</evidence>
<protein>
    <submittedName>
        <fullName evidence="7">Ferredoxin reductase</fullName>
    </submittedName>
</protein>
<dbReference type="InterPro" id="IPR028202">
    <property type="entry name" value="Reductase_C"/>
</dbReference>
<dbReference type="Pfam" id="PF07992">
    <property type="entry name" value="Pyr_redox_2"/>
    <property type="match status" value="1"/>
</dbReference>
<evidence type="ECO:0000313" key="7">
    <source>
        <dbReference type="EMBL" id="RKP48941.1"/>
    </source>
</evidence>
<evidence type="ECO:0000259" key="5">
    <source>
        <dbReference type="Pfam" id="PF07992"/>
    </source>
</evidence>
<dbReference type="PRINTS" id="PR00411">
    <property type="entry name" value="PNDRDTASEI"/>
</dbReference>
<dbReference type="Pfam" id="PF14759">
    <property type="entry name" value="Reductase_C"/>
    <property type="match status" value="1"/>
</dbReference>
<dbReference type="InterPro" id="IPR036188">
    <property type="entry name" value="FAD/NAD-bd_sf"/>
</dbReference>
<gene>
    <name evidence="7" type="ORF">D7Z26_21535</name>
</gene>
<proteinExistence type="predicted"/>
<feature type="domain" description="Reductase C-terminal" evidence="6">
    <location>
        <begin position="322"/>
        <end position="410"/>
    </location>
</feature>
<evidence type="ECO:0000256" key="1">
    <source>
        <dbReference type="ARBA" id="ARBA00001974"/>
    </source>
</evidence>
<dbReference type="OrthoDB" id="9802028at2"/>
<keyword evidence="4" id="KW-0560">Oxidoreductase</keyword>
<dbReference type="PANTHER" id="PTHR43557:SF2">
    <property type="entry name" value="RIESKE DOMAIN-CONTAINING PROTEIN-RELATED"/>
    <property type="match status" value="1"/>
</dbReference>
<dbReference type="RefSeq" id="WP_120979079.1">
    <property type="nucleotide sequence ID" value="NZ_RBZM01000009.1"/>
</dbReference>
<dbReference type="SUPFAM" id="SSF55424">
    <property type="entry name" value="FAD/NAD-linked reductases, dimerisation (C-terminal) domain"/>
    <property type="match status" value="1"/>
</dbReference>
<keyword evidence="3" id="KW-0274">FAD</keyword>
<organism evidence="7 8">
    <name type="scientific">Cohnella endophytica</name>
    <dbReference type="NCBI Taxonomy" id="2419778"/>
    <lineage>
        <taxon>Bacteria</taxon>
        <taxon>Bacillati</taxon>
        <taxon>Bacillota</taxon>
        <taxon>Bacilli</taxon>
        <taxon>Bacillales</taxon>
        <taxon>Paenibacillaceae</taxon>
        <taxon>Cohnella</taxon>
    </lineage>
</organism>
<evidence type="ECO:0000313" key="8">
    <source>
        <dbReference type="Proteomes" id="UP000282076"/>
    </source>
</evidence>
<dbReference type="SUPFAM" id="SSF51905">
    <property type="entry name" value="FAD/NAD(P)-binding domain"/>
    <property type="match status" value="1"/>
</dbReference>
<comment type="caution">
    <text evidence="7">The sequence shown here is derived from an EMBL/GenBank/DDBJ whole genome shotgun (WGS) entry which is preliminary data.</text>
</comment>
<reference evidence="7 8" key="1">
    <citation type="submission" date="2018-10" db="EMBL/GenBank/DDBJ databases">
        <title>Cohnella sp. M2MS4P-1, whole genome shotgun sequence.</title>
        <authorList>
            <person name="Tuo L."/>
        </authorList>
    </citation>
    <scope>NUCLEOTIDE SEQUENCE [LARGE SCALE GENOMIC DNA]</scope>
    <source>
        <strain evidence="7 8">M2MS4P-1</strain>
    </source>
</reference>
<feature type="domain" description="FAD/NAD(P)-binding" evidence="5">
    <location>
        <begin position="6"/>
        <end position="303"/>
    </location>
</feature>
<dbReference type="PRINTS" id="PR00368">
    <property type="entry name" value="FADPNR"/>
</dbReference>
<sequence length="412" mass="44067">MTEAGIVIVGAGEAGARAALELRECGWTGSITLIGKESRAPYERPPLSKSALVEESEPSPAFILDETKLDRLRIQLITDSKVSEIDRNGRNVLMEDGCRIPYHRLLLTTGASPRKLALEGSDTSGVLGLRSFGDALAIRSRLLPGKHIVVIGGGFIGLEVAASAREKGCEVTIVEVGPRILMRGVPLPIAEVVEARHRSAGVEFKLGIGLAKIELEGDRYAIILADGTVVRCDTIIAGIGAIPETSLAAACGLDIDNGIVVNDKLTTSDPHIYAAGDCCSFPHALYDGQRIRLEAWRNAQDQGIVAARNMAGASESYAAVPWFWSDQYDLTLQVAGLPDRAATMVRRESPDGGFQVYFHLAEDGRIVAASGIGRGGLAKEIRVAEMLIEREARPDPASLMNPEVKLKTLLAL</sequence>
<comment type="cofactor">
    <cofactor evidence="1">
        <name>FAD</name>
        <dbReference type="ChEBI" id="CHEBI:57692"/>
    </cofactor>
</comment>
<evidence type="ECO:0000256" key="4">
    <source>
        <dbReference type="ARBA" id="ARBA00023002"/>
    </source>
</evidence>
<dbReference type="GO" id="GO:0005737">
    <property type="term" value="C:cytoplasm"/>
    <property type="evidence" value="ECO:0007669"/>
    <property type="project" value="TreeGrafter"/>
</dbReference>
<name>A0A494XGU7_9BACL</name>
<dbReference type="Gene3D" id="3.30.390.30">
    <property type="match status" value="1"/>
</dbReference>
<dbReference type="InterPro" id="IPR016156">
    <property type="entry name" value="FAD/NAD-linked_Rdtase_dimer_sf"/>
</dbReference>